<dbReference type="OrthoDB" id="2470848at2"/>
<evidence type="ECO:0000256" key="3">
    <source>
        <dbReference type="ARBA" id="ARBA00023082"/>
    </source>
</evidence>
<organism evidence="8 9">
    <name type="scientific">Shouchella lehensis G1</name>
    <dbReference type="NCBI Taxonomy" id="1246626"/>
    <lineage>
        <taxon>Bacteria</taxon>
        <taxon>Bacillati</taxon>
        <taxon>Bacillota</taxon>
        <taxon>Bacilli</taxon>
        <taxon>Bacillales</taxon>
        <taxon>Bacillaceae</taxon>
        <taxon>Shouchella</taxon>
    </lineage>
</organism>
<dbReference type="EMBL" id="CP003923">
    <property type="protein sequence ID" value="AIC96130.1"/>
    <property type="molecule type" value="Genomic_DNA"/>
</dbReference>
<protein>
    <recommendedName>
        <fullName evidence="6">RNA polymerase sigma factor</fullName>
    </recommendedName>
</protein>
<dbReference type="InterPro" id="IPR036388">
    <property type="entry name" value="WH-like_DNA-bd_sf"/>
</dbReference>
<evidence type="ECO:0000256" key="6">
    <source>
        <dbReference type="RuleBase" id="RU000716"/>
    </source>
</evidence>
<sequence length="178" mass="21601">MFSDKRLIRYILRKGSDQAAEELIRRYYDDLYYYLYRQIGNGDDALDLTQEVFISALKGLSSYDDRKSSFRTWLFRIGTYKVIDSRRKLKITWFELKEGELVEEQDFHETLYQKELLDAINQYVANFQPEIQEIFHLRVYGELSFPEISSLLAQKEERIKALYYRLIKKVREEFHDYE</sequence>
<reference evidence="8 9" key="1">
    <citation type="journal article" date="2014" name="Gene">
        <title>A comparative genomic analysis of the alkalitolerant soil bacterium Bacillus lehensis G1.</title>
        <authorList>
            <person name="Noor Y.M."/>
            <person name="Samsulrizal N.H."/>
            <person name="Jema'on N.A."/>
            <person name="Low K.O."/>
            <person name="Ramli A.N."/>
            <person name="Alias N.I."/>
            <person name="Damis S.I."/>
            <person name="Fuzi S.F."/>
            <person name="Isa M.N."/>
            <person name="Murad A.M."/>
            <person name="Raih M.F."/>
            <person name="Bakar F.D."/>
            <person name="Najimudin N."/>
            <person name="Mahadi N.M."/>
            <person name="Illias R.M."/>
        </authorList>
    </citation>
    <scope>NUCLEOTIDE SEQUENCE [LARGE SCALE GENOMIC DNA]</scope>
    <source>
        <strain evidence="8 9">G1</strain>
    </source>
</reference>
<dbReference type="InterPro" id="IPR007627">
    <property type="entry name" value="RNA_pol_sigma70_r2"/>
</dbReference>
<proteinExistence type="inferred from homology"/>
<comment type="similarity">
    <text evidence="1 6">Belongs to the sigma-70 factor family. ECF subfamily.</text>
</comment>
<dbReference type="Proteomes" id="UP000027142">
    <property type="component" value="Chromosome"/>
</dbReference>
<dbReference type="InterPro" id="IPR039425">
    <property type="entry name" value="RNA_pol_sigma-70-like"/>
</dbReference>
<dbReference type="Gene3D" id="1.10.1740.10">
    <property type="match status" value="1"/>
</dbReference>
<name>A0A060M289_9BACI</name>
<evidence type="ECO:0000256" key="5">
    <source>
        <dbReference type="ARBA" id="ARBA00023163"/>
    </source>
</evidence>
<keyword evidence="5 6" id="KW-0804">Transcription</keyword>
<dbReference type="GO" id="GO:0003677">
    <property type="term" value="F:DNA binding"/>
    <property type="evidence" value="ECO:0007669"/>
    <property type="project" value="UniProtKB-KW"/>
</dbReference>
<evidence type="ECO:0000313" key="8">
    <source>
        <dbReference type="EMBL" id="AIC96130.1"/>
    </source>
</evidence>
<dbReference type="InterPro" id="IPR000838">
    <property type="entry name" value="RNA_pol_sigma70_ECF_CS"/>
</dbReference>
<dbReference type="GO" id="GO:0016987">
    <property type="term" value="F:sigma factor activity"/>
    <property type="evidence" value="ECO:0007669"/>
    <property type="project" value="UniProtKB-KW"/>
</dbReference>
<dbReference type="AlphaFoldDB" id="A0A060M289"/>
<dbReference type="PATRIC" id="fig|1246626.3.peg.3572"/>
<dbReference type="eggNOG" id="COG1595">
    <property type="taxonomic scope" value="Bacteria"/>
</dbReference>
<evidence type="ECO:0000256" key="2">
    <source>
        <dbReference type="ARBA" id="ARBA00023015"/>
    </source>
</evidence>
<dbReference type="KEGG" id="ble:BleG1_3583"/>
<dbReference type="SUPFAM" id="SSF88946">
    <property type="entry name" value="Sigma2 domain of RNA polymerase sigma factors"/>
    <property type="match status" value="1"/>
</dbReference>
<dbReference type="HOGENOM" id="CLU_047691_3_4_9"/>
<accession>A0A060M289</accession>
<dbReference type="Pfam" id="PF04542">
    <property type="entry name" value="Sigma70_r2"/>
    <property type="match status" value="1"/>
</dbReference>
<dbReference type="InterPro" id="IPR014284">
    <property type="entry name" value="RNA_pol_sigma-70_dom"/>
</dbReference>
<keyword evidence="2 6" id="KW-0805">Transcription regulation</keyword>
<keyword evidence="4 6" id="KW-0238">DNA-binding</keyword>
<evidence type="ECO:0000313" key="9">
    <source>
        <dbReference type="Proteomes" id="UP000027142"/>
    </source>
</evidence>
<gene>
    <name evidence="8" type="ORF">BleG1_3583</name>
</gene>
<dbReference type="NCBIfam" id="TIGR02937">
    <property type="entry name" value="sigma70-ECF"/>
    <property type="match status" value="1"/>
</dbReference>
<dbReference type="RefSeq" id="WP_038483763.1">
    <property type="nucleotide sequence ID" value="NZ_CP003923.1"/>
</dbReference>
<keyword evidence="9" id="KW-1185">Reference proteome</keyword>
<dbReference type="PANTHER" id="PTHR43133:SF8">
    <property type="entry name" value="RNA POLYMERASE SIGMA FACTOR HI_1459-RELATED"/>
    <property type="match status" value="1"/>
</dbReference>
<evidence type="ECO:0000259" key="7">
    <source>
        <dbReference type="Pfam" id="PF04542"/>
    </source>
</evidence>
<feature type="domain" description="RNA polymerase sigma-70 region 2" evidence="7">
    <location>
        <begin position="23"/>
        <end position="89"/>
    </location>
</feature>
<dbReference type="GO" id="GO:0006352">
    <property type="term" value="P:DNA-templated transcription initiation"/>
    <property type="evidence" value="ECO:0007669"/>
    <property type="project" value="InterPro"/>
</dbReference>
<dbReference type="PROSITE" id="PS01063">
    <property type="entry name" value="SIGMA70_ECF"/>
    <property type="match status" value="1"/>
</dbReference>
<keyword evidence="3 6" id="KW-0731">Sigma factor</keyword>
<evidence type="ECO:0000256" key="1">
    <source>
        <dbReference type="ARBA" id="ARBA00010641"/>
    </source>
</evidence>
<dbReference type="PANTHER" id="PTHR43133">
    <property type="entry name" value="RNA POLYMERASE ECF-TYPE SIGMA FACTO"/>
    <property type="match status" value="1"/>
</dbReference>
<dbReference type="InterPro" id="IPR013324">
    <property type="entry name" value="RNA_pol_sigma_r3/r4-like"/>
</dbReference>
<dbReference type="InterPro" id="IPR013325">
    <property type="entry name" value="RNA_pol_sigma_r2"/>
</dbReference>
<dbReference type="Gene3D" id="1.10.10.10">
    <property type="entry name" value="Winged helix-like DNA-binding domain superfamily/Winged helix DNA-binding domain"/>
    <property type="match status" value="1"/>
</dbReference>
<dbReference type="STRING" id="1246626.BleG1_3583"/>
<dbReference type="SUPFAM" id="SSF88659">
    <property type="entry name" value="Sigma3 and sigma4 domains of RNA polymerase sigma factors"/>
    <property type="match status" value="1"/>
</dbReference>
<evidence type="ECO:0000256" key="4">
    <source>
        <dbReference type="ARBA" id="ARBA00023125"/>
    </source>
</evidence>